<dbReference type="SUPFAM" id="SSF47090">
    <property type="entry name" value="PGBD-like"/>
    <property type="match status" value="2"/>
</dbReference>
<dbReference type="EMBL" id="CAEZXM010000016">
    <property type="protein sequence ID" value="CAB4680326.1"/>
    <property type="molecule type" value="Genomic_DNA"/>
</dbReference>
<name>A0A6J6N2F0_9ZZZZ</name>
<dbReference type="InterPro" id="IPR002477">
    <property type="entry name" value="Peptidoglycan-bd-like"/>
</dbReference>
<evidence type="ECO:0000313" key="2">
    <source>
        <dbReference type="EMBL" id="CAB4680326.1"/>
    </source>
</evidence>
<feature type="domain" description="Peptidoglycan binding-like" evidence="1">
    <location>
        <begin position="4"/>
        <end position="33"/>
    </location>
</feature>
<dbReference type="AlphaFoldDB" id="A0A6J6N2F0"/>
<dbReference type="Gene3D" id="1.10.101.10">
    <property type="entry name" value="PGBD-like superfamily/PGBD"/>
    <property type="match status" value="2"/>
</dbReference>
<organism evidence="2">
    <name type="scientific">freshwater metagenome</name>
    <dbReference type="NCBI Taxonomy" id="449393"/>
    <lineage>
        <taxon>unclassified sequences</taxon>
        <taxon>metagenomes</taxon>
        <taxon>ecological metagenomes</taxon>
    </lineage>
</organism>
<dbReference type="InterPro" id="IPR036365">
    <property type="entry name" value="PGBD-like_sf"/>
</dbReference>
<reference evidence="2" key="1">
    <citation type="submission" date="2020-05" db="EMBL/GenBank/DDBJ databases">
        <authorList>
            <person name="Chiriac C."/>
            <person name="Salcher M."/>
            <person name="Ghai R."/>
            <person name="Kavagutti S V."/>
        </authorList>
    </citation>
    <scope>NUCLEOTIDE SEQUENCE</scope>
</reference>
<dbReference type="Gene3D" id="3.40.630.40">
    <property type="entry name" value="Zn-dependent exopeptidases"/>
    <property type="match status" value="1"/>
</dbReference>
<proteinExistence type="predicted"/>
<protein>
    <submittedName>
        <fullName evidence="2">Unannotated protein</fullName>
    </submittedName>
</protein>
<accession>A0A6J6N2F0</accession>
<dbReference type="Pfam" id="PF01471">
    <property type="entry name" value="PG_binding_1"/>
    <property type="match status" value="2"/>
</dbReference>
<sequence length="288" mass="31083">MYCAVTEGCVRSFQQARGIPIDGICDHATWAALVEASWRLGDRLLFLTSPNLRGDDVADLQTRLGRLGFDCGRVDGILGPLTAAAIEEFQGNCGLLADGTCGIDTIQAVDRVSSQTGHGPGIATVRERERLRTSSSSLAGRRVVVGQFGGLSALTRALVRDLRRRGTIVMSVDETDAITQATAANQFTADLYVGFDTLADGPTRICYYAVPTFESHGGRSLAERIATGLDTLYTSPHAATGMRLQVLRETRMPAVLISFGDVRNVTDHAINIAELVRVAIEQWFQDPL</sequence>
<feature type="domain" description="Peptidoglycan binding-like" evidence="1">
    <location>
        <begin position="53"/>
        <end position="108"/>
    </location>
</feature>
<evidence type="ECO:0000259" key="1">
    <source>
        <dbReference type="Pfam" id="PF01471"/>
    </source>
</evidence>
<dbReference type="InterPro" id="IPR036366">
    <property type="entry name" value="PGBDSf"/>
</dbReference>
<gene>
    <name evidence="2" type="ORF">UFOPK2366_00160</name>
</gene>